<name>A0ABU2FCJ6_9EURY</name>
<dbReference type="Proteomes" id="UP001259659">
    <property type="component" value="Unassembled WGS sequence"/>
</dbReference>
<dbReference type="RefSeq" id="WP_310919648.1">
    <property type="nucleotide sequence ID" value="NZ_JAMQON010000003.1"/>
</dbReference>
<keyword evidence="2" id="KW-1185">Reference proteome</keyword>
<gene>
    <name evidence="1" type="ORF">NDI56_11305</name>
</gene>
<comment type="caution">
    <text evidence="1">The sequence shown here is derived from an EMBL/GenBank/DDBJ whole genome shotgun (WGS) entry which is preliminary data.</text>
</comment>
<dbReference type="EMBL" id="JAMQON010000003">
    <property type="protein sequence ID" value="MDS0259980.1"/>
    <property type="molecule type" value="Genomic_DNA"/>
</dbReference>
<dbReference type="InterPro" id="IPR006311">
    <property type="entry name" value="TAT_signal"/>
</dbReference>
<sequence>MEPTRRAVLGTVGGLGVTAGCTGGGSETPTARAGISYSVVNRDAGPHDVLLAATPNGVTGYEFTYADGETRRVEATDLGELPAEAFDGAIRLTPVGEGVDRRELSLAAGEQRRGSFDGLPADTQVFTAIAPGGEQIRSYGFSWCDVGRMELDIQLRTGESYEESVRCLDAASSG</sequence>
<evidence type="ECO:0008006" key="3">
    <source>
        <dbReference type="Google" id="ProtNLM"/>
    </source>
</evidence>
<dbReference type="PROSITE" id="PS51257">
    <property type="entry name" value="PROKAR_LIPOPROTEIN"/>
    <property type="match status" value="1"/>
</dbReference>
<dbReference type="PROSITE" id="PS51318">
    <property type="entry name" value="TAT"/>
    <property type="match status" value="1"/>
</dbReference>
<reference evidence="1 2" key="1">
    <citation type="submission" date="2022-06" db="EMBL/GenBank/DDBJ databases">
        <title>Haloarcula sp. a new haloarchaeum isolate from saline soil.</title>
        <authorList>
            <person name="Strakova D."/>
            <person name="Galisteo C."/>
            <person name="Sanchez-Porro C."/>
            <person name="Ventosa A."/>
        </authorList>
    </citation>
    <scope>NUCLEOTIDE SEQUENCE [LARGE SCALE GENOMIC DNA]</scope>
    <source>
        <strain evidence="1 2">S1CR25-12</strain>
    </source>
</reference>
<protein>
    <recommendedName>
        <fullName evidence="3">Lipoprotein</fullName>
    </recommendedName>
</protein>
<evidence type="ECO:0000313" key="2">
    <source>
        <dbReference type="Proteomes" id="UP001259659"/>
    </source>
</evidence>
<proteinExistence type="predicted"/>
<evidence type="ECO:0000313" key="1">
    <source>
        <dbReference type="EMBL" id="MDS0259980.1"/>
    </source>
</evidence>
<accession>A0ABU2FCJ6</accession>
<organism evidence="1 2">
    <name type="scientific">Haloarcula saliterrae</name>
    <dbReference type="NCBI Taxonomy" id="2950534"/>
    <lineage>
        <taxon>Archaea</taxon>
        <taxon>Methanobacteriati</taxon>
        <taxon>Methanobacteriota</taxon>
        <taxon>Stenosarchaea group</taxon>
        <taxon>Halobacteria</taxon>
        <taxon>Halobacteriales</taxon>
        <taxon>Haloarculaceae</taxon>
        <taxon>Haloarcula</taxon>
    </lineage>
</organism>